<dbReference type="Proteomes" id="UP001148614">
    <property type="component" value="Unassembled WGS sequence"/>
</dbReference>
<dbReference type="AlphaFoldDB" id="A0A9W8TR17"/>
<keyword evidence="3" id="KW-1185">Reference proteome</keyword>
<accession>A0A9W8TR17</accession>
<gene>
    <name evidence="2" type="ORF">NPX13_g1757</name>
</gene>
<dbReference type="PANTHER" id="PTHR42354">
    <property type="entry name" value="C2H2-TYPE DOMAIN-CONTAINING PROTEIN"/>
    <property type="match status" value="1"/>
</dbReference>
<protein>
    <submittedName>
        <fullName evidence="2">Uncharacterized protein</fullName>
    </submittedName>
</protein>
<keyword evidence="1" id="KW-0812">Transmembrane</keyword>
<evidence type="ECO:0000256" key="1">
    <source>
        <dbReference type="SAM" id="Phobius"/>
    </source>
</evidence>
<keyword evidence="1" id="KW-0472">Membrane</keyword>
<comment type="caution">
    <text evidence="2">The sequence shown here is derived from an EMBL/GenBank/DDBJ whole genome shotgun (WGS) entry which is preliminary data.</text>
</comment>
<sequence>MERQAPAGQKDVSISDWLQYMGNDVAATMRLQGMDGVSIAGLVGTILGAIFGGGSILQTWLSERRARKSVAKNLALANSLDYGHTQIQNKYNEDFRRLGTPFGRGDELSRSQLQTYTIQLQHFVITLLTSTKDTAATVLPHASSLLSKSNSMQSGVLDTLASLYQRTSQGNSLRLMGAPAQASSSSSNYSQGGAEFCPNPNFASGGNGWTSSYIAPDGALEEWNTSSQRDKLILRPSVSLITSTTIFLLGPSIALIDTTPN</sequence>
<name>A0A9W8TR17_9PEZI</name>
<proteinExistence type="predicted"/>
<reference evidence="2" key="1">
    <citation type="submission" date="2022-07" db="EMBL/GenBank/DDBJ databases">
        <title>Genome Sequence of Xylaria arbuscula.</title>
        <authorList>
            <person name="Buettner E."/>
        </authorList>
    </citation>
    <scope>NUCLEOTIDE SEQUENCE</scope>
    <source>
        <strain evidence="2">VT107</strain>
    </source>
</reference>
<evidence type="ECO:0000313" key="2">
    <source>
        <dbReference type="EMBL" id="KAJ3578814.1"/>
    </source>
</evidence>
<feature type="transmembrane region" description="Helical" evidence="1">
    <location>
        <begin position="39"/>
        <end position="61"/>
    </location>
</feature>
<evidence type="ECO:0000313" key="3">
    <source>
        <dbReference type="Proteomes" id="UP001148614"/>
    </source>
</evidence>
<dbReference type="EMBL" id="JANPWZ010000167">
    <property type="protein sequence ID" value="KAJ3578814.1"/>
    <property type="molecule type" value="Genomic_DNA"/>
</dbReference>
<keyword evidence="1" id="KW-1133">Transmembrane helix</keyword>
<dbReference type="PANTHER" id="PTHR42354:SF1">
    <property type="entry name" value="C2H2-TYPE DOMAIN-CONTAINING PROTEIN"/>
    <property type="match status" value="1"/>
</dbReference>
<organism evidence="2 3">
    <name type="scientific">Xylaria arbuscula</name>
    <dbReference type="NCBI Taxonomy" id="114810"/>
    <lineage>
        <taxon>Eukaryota</taxon>
        <taxon>Fungi</taxon>
        <taxon>Dikarya</taxon>
        <taxon>Ascomycota</taxon>
        <taxon>Pezizomycotina</taxon>
        <taxon>Sordariomycetes</taxon>
        <taxon>Xylariomycetidae</taxon>
        <taxon>Xylariales</taxon>
        <taxon>Xylariaceae</taxon>
        <taxon>Xylaria</taxon>
    </lineage>
</organism>